<protein>
    <submittedName>
        <fullName evidence="3">SDR family oxidoreductase</fullName>
    </submittedName>
</protein>
<dbReference type="OrthoDB" id="9803333at2"/>
<organism evidence="3 4">
    <name type="scientific">Acidilutibacter cellobiosedens</name>
    <dbReference type="NCBI Taxonomy" id="2507161"/>
    <lineage>
        <taxon>Bacteria</taxon>
        <taxon>Bacillati</taxon>
        <taxon>Bacillota</taxon>
        <taxon>Tissierellia</taxon>
        <taxon>Tissierellales</taxon>
        <taxon>Acidilutibacteraceae</taxon>
        <taxon>Acidilutibacter</taxon>
    </lineage>
</organism>
<dbReference type="KEGG" id="spoa:EQM13_03595"/>
<dbReference type="PANTHER" id="PTHR42760">
    <property type="entry name" value="SHORT-CHAIN DEHYDROGENASES/REDUCTASES FAMILY MEMBER"/>
    <property type="match status" value="1"/>
</dbReference>
<dbReference type="PRINTS" id="PR00081">
    <property type="entry name" value="GDHRDH"/>
</dbReference>
<dbReference type="PRINTS" id="PR00080">
    <property type="entry name" value="SDRFAMILY"/>
</dbReference>
<evidence type="ECO:0000313" key="3">
    <source>
        <dbReference type="EMBL" id="QAT60725.1"/>
    </source>
</evidence>
<dbReference type="Gene3D" id="3.40.50.720">
    <property type="entry name" value="NAD(P)-binding Rossmann-like Domain"/>
    <property type="match status" value="1"/>
</dbReference>
<dbReference type="AlphaFoldDB" id="A0A410Q9Q3"/>
<dbReference type="Pfam" id="PF13561">
    <property type="entry name" value="adh_short_C2"/>
    <property type="match status" value="1"/>
</dbReference>
<dbReference type="GO" id="GO:0016616">
    <property type="term" value="F:oxidoreductase activity, acting on the CH-OH group of donors, NAD or NADP as acceptor"/>
    <property type="evidence" value="ECO:0007669"/>
    <property type="project" value="TreeGrafter"/>
</dbReference>
<dbReference type="GO" id="GO:0008206">
    <property type="term" value="P:bile acid metabolic process"/>
    <property type="evidence" value="ECO:0007669"/>
    <property type="project" value="UniProtKB-ARBA"/>
</dbReference>
<evidence type="ECO:0000256" key="1">
    <source>
        <dbReference type="ARBA" id="ARBA00006484"/>
    </source>
</evidence>
<dbReference type="FunFam" id="3.40.50.720:FF:000084">
    <property type="entry name" value="Short-chain dehydrogenase reductase"/>
    <property type="match status" value="1"/>
</dbReference>
<reference evidence="4" key="1">
    <citation type="submission" date="2019-01" db="EMBL/GenBank/DDBJ databases">
        <title>Draft genomes of a novel of Sporanaerobacter strains.</title>
        <authorList>
            <person name="Ma S."/>
        </authorList>
    </citation>
    <scope>NUCLEOTIDE SEQUENCE [LARGE SCALE GENOMIC DNA]</scope>
    <source>
        <strain evidence="4">NJN-17</strain>
    </source>
</reference>
<proteinExistence type="inferred from homology"/>
<dbReference type="InterPro" id="IPR002347">
    <property type="entry name" value="SDR_fam"/>
</dbReference>
<gene>
    <name evidence="3" type="ORF">EQM13_03595</name>
</gene>
<dbReference type="CDD" id="cd05233">
    <property type="entry name" value="SDR_c"/>
    <property type="match status" value="1"/>
</dbReference>
<name>A0A410Q9Q3_9FIRM</name>
<evidence type="ECO:0000256" key="2">
    <source>
        <dbReference type="ARBA" id="ARBA00023002"/>
    </source>
</evidence>
<dbReference type="InterPro" id="IPR036291">
    <property type="entry name" value="NAD(P)-bd_dom_sf"/>
</dbReference>
<keyword evidence="2" id="KW-0560">Oxidoreductase</keyword>
<keyword evidence="4" id="KW-1185">Reference proteome</keyword>
<dbReference type="RefSeq" id="WP_128751981.1">
    <property type="nucleotide sequence ID" value="NZ_CP035282.1"/>
</dbReference>
<sequence length="257" mass="28014">MGYFDNKKVVVTGGSSGIGFGIAKLFAENGATVILIARNAEKLEGAYKKIQDINSHVYKYACDVSNPSEIEDTCEKICKEVGVPDVLANVAGGFTEKISWDKITPEVLEQSMRTNLFSGFYFTKFFAGAMKDNSVKGSIVNIGSSSALQVKRGRIQYTLSKSGVHTMTKVLALDLAQYGIRVNSIAPGPTKTEKIEKRFDDPKLREQELKRMKSIPLGRLADVEEIANAVYFLASDKASFITGVVLPVDGGYTVGIY</sequence>
<accession>A0A410Q9Q3</accession>
<comment type="similarity">
    <text evidence="1">Belongs to the short-chain dehydrogenases/reductases (SDR) family.</text>
</comment>
<evidence type="ECO:0000313" key="4">
    <source>
        <dbReference type="Proteomes" id="UP000287969"/>
    </source>
</evidence>
<dbReference type="Proteomes" id="UP000287969">
    <property type="component" value="Chromosome"/>
</dbReference>
<dbReference type="SUPFAM" id="SSF51735">
    <property type="entry name" value="NAD(P)-binding Rossmann-fold domains"/>
    <property type="match status" value="1"/>
</dbReference>
<dbReference type="EMBL" id="CP035282">
    <property type="protein sequence ID" value="QAT60725.1"/>
    <property type="molecule type" value="Genomic_DNA"/>
</dbReference>